<proteinExistence type="predicted"/>
<name>A0A9W4JFH7_9EURO</name>
<protein>
    <submittedName>
        <fullName evidence="1">Uncharacterized protein</fullName>
    </submittedName>
</protein>
<accession>A0A9W4JFH7</accession>
<keyword evidence="2" id="KW-1185">Reference proteome</keyword>
<gene>
    <name evidence="1" type="ORF">PSALAMII_LOCUS6441</name>
</gene>
<dbReference type="AlphaFoldDB" id="A0A9W4JFH7"/>
<sequence>MLTCNRSPLGPWPRWWGLFLRPPSPPLPPRRPCGHPGREGSRSGGRVRPWWGCRVPPPPRSAPLARPSLTAEYRHPCWPVGTPGPAVLSGQGPANTTFRPYHPASGYRLPPPVSVSGFTDTVIANCSATFIGELPIARHSSLATGFSRGFAESNPSQIKFRGLWTMSAGRPWIIHLRVLVVTGPETPVNLFSPKWINQLSNEELEGIAGEEMGSKRKRQ</sequence>
<evidence type="ECO:0000313" key="1">
    <source>
        <dbReference type="EMBL" id="CAG8388116.1"/>
    </source>
</evidence>
<dbReference type="OrthoDB" id="415706at2759"/>
<dbReference type="Proteomes" id="UP001152649">
    <property type="component" value="Unassembled WGS sequence"/>
</dbReference>
<evidence type="ECO:0000313" key="2">
    <source>
        <dbReference type="Proteomes" id="UP001152649"/>
    </source>
</evidence>
<comment type="caution">
    <text evidence="1">The sequence shown here is derived from an EMBL/GenBank/DDBJ whole genome shotgun (WGS) entry which is preliminary data.</text>
</comment>
<reference evidence="1" key="1">
    <citation type="submission" date="2021-07" db="EMBL/GenBank/DDBJ databases">
        <authorList>
            <person name="Branca A.L. A."/>
        </authorList>
    </citation>
    <scope>NUCLEOTIDE SEQUENCE</scope>
</reference>
<dbReference type="EMBL" id="CAJVPG010000288">
    <property type="protein sequence ID" value="CAG8388116.1"/>
    <property type="molecule type" value="Genomic_DNA"/>
</dbReference>
<organism evidence="1 2">
    <name type="scientific">Penicillium salamii</name>
    <dbReference type="NCBI Taxonomy" id="1612424"/>
    <lineage>
        <taxon>Eukaryota</taxon>
        <taxon>Fungi</taxon>
        <taxon>Dikarya</taxon>
        <taxon>Ascomycota</taxon>
        <taxon>Pezizomycotina</taxon>
        <taxon>Eurotiomycetes</taxon>
        <taxon>Eurotiomycetidae</taxon>
        <taxon>Eurotiales</taxon>
        <taxon>Aspergillaceae</taxon>
        <taxon>Penicillium</taxon>
    </lineage>
</organism>